<evidence type="ECO:0000259" key="6">
    <source>
        <dbReference type="Pfam" id="PF06439"/>
    </source>
</evidence>
<dbReference type="AlphaFoldDB" id="A0A432MQG7"/>
<dbReference type="Pfam" id="PF06439">
    <property type="entry name" value="3keto-disac_hyd"/>
    <property type="match status" value="1"/>
</dbReference>
<evidence type="ECO:0000313" key="8">
    <source>
        <dbReference type="Proteomes" id="UP000280296"/>
    </source>
</evidence>
<dbReference type="GO" id="GO:0016787">
    <property type="term" value="F:hydrolase activity"/>
    <property type="evidence" value="ECO:0007669"/>
    <property type="project" value="InterPro"/>
</dbReference>
<evidence type="ECO:0000259" key="5">
    <source>
        <dbReference type="Pfam" id="PF01738"/>
    </source>
</evidence>
<comment type="caution">
    <text evidence="7">The sequence shown here is derived from an EMBL/GenBank/DDBJ whole genome shotgun (WGS) entry which is preliminary data.</text>
</comment>
<protein>
    <submittedName>
        <fullName evidence="7">DUF1080 domain-containing protein</fullName>
    </submittedName>
</protein>
<evidence type="ECO:0000259" key="4">
    <source>
        <dbReference type="Pfam" id="PF00432"/>
    </source>
</evidence>
<dbReference type="Gene3D" id="1.50.10.20">
    <property type="match status" value="2"/>
</dbReference>
<reference evidence="7 8" key="2">
    <citation type="submission" date="2019-01" db="EMBL/GenBank/DDBJ databases">
        <title>Tautonia sociabilis, a novel thermotolerant planctomycete of Isosphaeraceae family, isolated from a 4000 m deep subterranean habitat.</title>
        <authorList>
            <person name="Kovaleva O.L."/>
            <person name="Elcheninov A.G."/>
            <person name="Van Heerden E."/>
            <person name="Toshchakov S.V."/>
            <person name="Novikov A."/>
            <person name="Bonch-Osmolovskaya E.A."/>
            <person name="Kublanov I.V."/>
        </authorList>
    </citation>
    <scope>NUCLEOTIDE SEQUENCE [LARGE SCALE GENOMIC DNA]</scope>
    <source>
        <strain evidence="7 8">GM2012</strain>
    </source>
</reference>
<evidence type="ECO:0000256" key="2">
    <source>
        <dbReference type="ARBA" id="ARBA00022737"/>
    </source>
</evidence>
<keyword evidence="8" id="KW-1185">Reference proteome</keyword>
<dbReference type="Gene3D" id="2.60.120.560">
    <property type="entry name" value="Exo-inulinase, domain 1"/>
    <property type="match status" value="1"/>
</dbReference>
<evidence type="ECO:0000256" key="3">
    <source>
        <dbReference type="SAM" id="SignalP"/>
    </source>
</evidence>
<feature type="signal peptide" evidence="3">
    <location>
        <begin position="1"/>
        <end position="19"/>
    </location>
</feature>
<feature type="domain" description="Prenyltransferase alpha-alpha toroid" evidence="4">
    <location>
        <begin position="158"/>
        <end position="285"/>
    </location>
</feature>
<dbReference type="InterPro" id="IPR010496">
    <property type="entry name" value="AL/BT2_dom"/>
</dbReference>
<dbReference type="SUPFAM" id="SSF53474">
    <property type="entry name" value="alpha/beta-Hydrolases"/>
    <property type="match status" value="1"/>
</dbReference>
<dbReference type="InterPro" id="IPR029058">
    <property type="entry name" value="AB_hydrolase_fold"/>
</dbReference>
<evidence type="ECO:0000313" key="7">
    <source>
        <dbReference type="EMBL" id="RUL89731.1"/>
    </source>
</evidence>
<dbReference type="Pfam" id="PF01738">
    <property type="entry name" value="DLH"/>
    <property type="match status" value="1"/>
</dbReference>
<gene>
    <name evidence="7" type="ORF">TsocGM_00775</name>
</gene>
<dbReference type="InterPro" id="IPR001330">
    <property type="entry name" value="Prenyltrans"/>
</dbReference>
<sequence length="709" mass="76012">MRRAVVVAFAILLSFPITAGARSLDASQRRETAQFAADRQNPDGGFAAEPGGSSALGATTASIRVLLDTGGSIPDALRCIDFVRSCFDPETGGFSQVPGGEPDVGTTASGLMAMGELRIADPEVVARAIGYLSENASSFPEIRIAVAGMEAVGATSPKFSEWSSTILGERNPDGTWGSGPSVAFDTGGTAAALLRMGVEFDRKDAVAEAIVSGQREDGGWASGEGDSDLSASYRTMRAAYMLRVIPDLDALRGFVSRCRRDGGGYAPSPNAQDPTIGATYMATILLRWAALLEGLPPVVESAGFTPVFNGEDLSGWEGDRSLWSARDGMLVGSSPGLDHNEFLATEGRFSDFIFKCSFLLLNGEGNSGIQFRSERLPGTEMIGYQADIGENYWGALYDESRRNRVLEPASDRAREAVRPDRWNQYVIRAIGDDIRLTLNGVPSVAYTETEPGIAETGRLAVQLHAGPAMEIRFKDLLVQTLPRPVSDADPTTPGFHLRTLRGAEPEDRYSVFVPEGYDGQTRFPVVLFLHGSGERGDDGILPSQVGLGPIIAADPSAHPYLAVFPQARETWSADSQDARRALAALDEVMADYAVDPTRVVLTGLSMGGMGTWSIGSAHPERFSALVPICGPGDPDRAEAIRTLPVWGFVGDGDSARILSGMRAMVRALREVGAPVRYIEYRGVGHNSWDRAYSEPGLVDWMLSHHRVVE</sequence>
<proteinExistence type="predicted"/>
<dbReference type="Pfam" id="PF00432">
    <property type="entry name" value="Prenyltrans"/>
    <property type="match status" value="2"/>
</dbReference>
<name>A0A432MQG7_9BACT</name>
<dbReference type="SUPFAM" id="SSF48239">
    <property type="entry name" value="Terpenoid cyclases/Protein prenyltransferases"/>
    <property type="match status" value="1"/>
</dbReference>
<dbReference type="EMBL" id="RYZH01000001">
    <property type="protein sequence ID" value="RUL89731.1"/>
    <property type="molecule type" value="Genomic_DNA"/>
</dbReference>
<accession>A0A432MQG7</accession>
<dbReference type="Gene3D" id="3.40.50.1820">
    <property type="entry name" value="alpha/beta hydrolase"/>
    <property type="match status" value="1"/>
</dbReference>
<dbReference type="InterPro" id="IPR050955">
    <property type="entry name" value="Plant_Biomass_Hydrol_Est"/>
</dbReference>
<keyword evidence="1 3" id="KW-0732">Signal</keyword>
<dbReference type="RefSeq" id="WP_126723406.1">
    <property type="nucleotide sequence ID" value="NZ_RYZH01000001.1"/>
</dbReference>
<feature type="domain" description="Prenyltransferase alpha-alpha toroid" evidence="4">
    <location>
        <begin position="12"/>
        <end position="126"/>
    </location>
</feature>
<dbReference type="InterPro" id="IPR002925">
    <property type="entry name" value="Dienelactn_hydro"/>
</dbReference>
<feature type="domain" description="3-keto-alpha-glucoside-1,2-lyase/3-keto-2-hydroxy-glucal hydratase" evidence="6">
    <location>
        <begin position="303"/>
        <end position="477"/>
    </location>
</feature>
<feature type="domain" description="Dienelactone hydrolase" evidence="5">
    <location>
        <begin position="568"/>
        <end position="685"/>
    </location>
</feature>
<feature type="chain" id="PRO_5019418177" evidence="3">
    <location>
        <begin position="20"/>
        <end position="709"/>
    </location>
</feature>
<evidence type="ECO:0000256" key="1">
    <source>
        <dbReference type="ARBA" id="ARBA00022729"/>
    </source>
</evidence>
<dbReference type="Proteomes" id="UP000280296">
    <property type="component" value="Unassembled WGS sequence"/>
</dbReference>
<reference evidence="7 8" key="1">
    <citation type="submission" date="2018-12" db="EMBL/GenBank/DDBJ databases">
        <authorList>
            <person name="Toschakov S.V."/>
        </authorList>
    </citation>
    <scope>NUCLEOTIDE SEQUENCE [LARGE SCALE GENOMIC DNA]</scope>
    <source>
        <strain evidence="7 8">GM2012</strain>
    </source>
</reference>
<dbReference type="OrthoDB" id="9764953at2"/>
<organism evidence="7 8">
    <name type="scientific">Tautonia sociabilis</name>
    <dbReference type="NCBI Taxonomy" id="2080755"/>
    <lineage>
        <taxon>Bacteria</taxon>
        <taxon>Pseudomonadati</taxon>
        <taxon>Planctomycetota</taxon>
        <taxon>Planctomycetia</taxon>
        <taxon>Isosphaerales</taxon>
        <taxon>Isosphaeraceae</taxon>
        <taxon>Tautonia</taxon>
    </lineage>
</organism>
<dbReference type="PANTHER" id="PTHR43037:SF1">
    <property type="entry name" value="BLL1128 PROTEIN"/>
    <property type="match status" value="1"/>
</dbReference>
<dbReference type="CDD" id="cd00688">
    <property type="entry name" value="ISOPREN_C2_like"/>
    <property type="match status" value="1"/>
</dbReference>
<dbReference type="PANTHER" id="PTHR43037">
    <property type="entry name" value="UNNAMED PRODUCT-RELATED"/>
    <property type="match status" value="1"/>
</dbReference>
<dbReference type="InterPro" id="IPR008930">
    <property type="entry name" value="Terpenoid_cyclase/PrenylTrfase"/>
</dbReference>
<keyword evidence="2" id="KW-0677">Repeat</keyword>